<gene>
    <name evidence="2" type="ORF">SDJN03_06954</name>
</gene>
<dbReference type="EMBL" id="JAGKQH010000004">
    <property type="protein sequence ID" value="KAG6601721.1"/>
    <property type="molecule type" value="Genomic_DNA"/>
</dbReference>
<keyword evidence="3" id="KW-1185">Reference proteome</keyword>
<dbReference type="AlphaFoldDB" id="A0AAV6NS14"/>
<protein>
    <submittedName>
        <fullName evidence="2">Uncharacterized protein</fullName>
    </submittedName>
</protein>
<accession>A0AAV6NS14</accession>
<name>A0AAV6NS14_9ROSI</name>
<organism evidence="2 3">
    <name type="scientific">Cucurbita argyrosperma subsp. sororia</name>
    <dbReference type="NCBI Taxonomy" id="37648"/>
    <lineage>
        <taxon>Eukaryota</taxon>
        <taxon>Viridiplantae</taxon>
        <taxon>Streptophyta</taxon>
        <taxon>Embryophyta</taxon>
        <taxon>Tracheophyta</taxon>
        <taxon>Spermatophyta</taxon>
        <taxon>Magnoliopsida</taxon>
        <taxon>eudicotyledons</taxon>
        <taxon>Gunneridae</taxon>
        <taxon>Pentapetalae</taxon>
        <taxon>rosids</taxon>
        <taxon>fabids</taxon>
        <taxon>Cucurbitales</taxon>
        <taxon>Cucurbitaceae</taxon>
        <taxon>Cucurbiteae</taxon>
        <taxon>Cucurbita</taxon>
    </lineage>
</organism>
<feature type="region of interest" description="Disordered" evidence="1">
    <location>
        <begin position="70"/>
        <end position="112"/>
    </location>
</feature>
<comment type="caution">
    <text evidence="2">The sequence shown here is derived from an EMBL/GenBank/DDBJ whole genome shotgun (WGS) entry which is preliminary data.</text>
</comment>
<dbReference type="Proteomes" id="UP000685013">
    <property type="component" value="Chromosome 4"/>
</dbReference>
<evidence type="ECO:0000313" key="3">
    <source>
        <dbReference type="Proteomes" id="UP000685013"/>
    </source>
</evidence>
<feature type="non-terminal residue" evidence="2">
    <location>
        <position position="1"/>
    </location>
</feature>
<proteinExistence type="predicted"/>
<reference evidence="2 3" key="1">
    <citation type="journal article" date="2021" name="Hortic Res">
        <title>The domestication of Cucurbita argyrosperma as revealed by the genome of its wild relative.</title>
        <authorList>
            <person name="Barrera-Redondo J."/>
            <person name="Sanchez-de la Vega G."/>
            <person name="Aguirre-Liguori J.A."/>
            <person name="Castellanos-Morales G."/>
            <person name="Gutierrez-Guerrero Y.T."/>
            <person name="Aguirre-Dugua X."/>
            <person name="Aguirre-Planter E."/>
            <person name="Tenaillon M.I."/>
            <person name="Lira-Saade R."/>
            <person name="Eguiarte L.E."/>
        </authorList>
    </citation>
    <scope>NUCLEOTIDE SEQUENCE [LARGE SCALE GENOMIC DNA]</scope>
    <source>
        <strain evidence="2">JBR-2021</strain>
    </source>
</reference>
<evidence type="ECO:0000256" key="1">
    <source>
        <dbReference type="SAM" id="MobiDB-lite"/>
    </source>
</evidence>
<evidence type="ECO:0000313" key="2">
    <source>
        <dbReference type="EMBL" id="KAG6601721.1"/>
    </source>
</evidence>
<sequence>MHVFIAVKEAIRKLTALIGGFKRRIERQGQAKEAKRAWHRTVIVMVKAWIGHLVTHLLYNVDTMAPRNRIRRGKRATRALEESEPAQESVPEKAPESVQAPPTQIQGAHLQI</sequence>